<dbReference type="AlphaFoldDB" id="A0AAN6YBE5"/>
<keyword evidence="5" id="KW-1185">Reference proteome</keyword>
<keyword evidence="2 3" id="KW-0040">ANK repeat</keyword>
<dbReference type="SUPFAM" id="SSF48403">
    <property type="entry name" value="Ankyrin repeat"/>
    <property type="match status" value="1"/>
</dbReference>
<dbReference type="PROSITE" id="PS50088">
    <property type="entry name" value="ANK_REPEAT"/>
    <property type="match status" value="1"/>
</dbReference>
<evidence type="ECO:0000313" key="4">
    <source>
        <dbReference type="EMBL" id="KAK4213542.1"/>
    </source>
</evidence>
<dbReference type="Proteomes" id="UP001301769">
    <property type="component" value="Unassembled WGS sequence"/>
</dbReference>
<evidence type="ECO:0000256" key="2">
    <source>
        <dbReference type="ARBA" id="ARBA00023043"/>
    </source>
</evidence>
<dbReference type="InterPro" id="IPR050889">
    <property type="entry name" value="Dendritic_Spine_Reg/Scaffold"/>
</dbReference>
<dbReference type="SMART" id="SM00248">
    <property type="entry name" value="ANK"/>
    <property type="match status" value="3"/>
</dbReference>
<dbReference type="InterPro" id="IPR036770">
    <property type="entry name" value="Ankyrin_rpt-contain_sf"/>
</dbReference>
<protein>
    <submittedName>
        <fullName evidence="4">Uncharacterized protein</fullName>
    </submittedName>
</protein>
<organism evidence="4 5">
    <name type="scientific">Rhypophila decipiens</name>
    <dbReference type="NCBI Taxonomy" id="261697"/>
    <lineage>
        <taxon>Eukaryota</taxon>
        <taxon>Fungi</taxon>
        <taxon>Dikarya</taxon>
        <taxon>Ascomycota</taxon>
        <taxon>Pezizomycotina</taxon>
        <taxon>Sordariomycetes</taxon>
        <taxon>Sordariomycetidae</taxon>
        <taxon>Sordariales</taxon>
        <taxon>Naviculisporaceae</taxon>
        <taxon>Rhypophila</taxon>
    </lineage>
</organism>
<evidence type="ECO:0000256" key="1">
    <source>
        <dbReference type="ARBA" id="ARBA00022737"/>
    </source>
</evidence>
<dbReference type="Pfam" id="PF00023">
    <property type="entry name" value="Ank"/>
    <property type="match status" value="1"/>
</dbReference>
<dbReference type="PANTHER" id="PTHR24166">
    <property type="entry name" value="ROLLING PEBBLES, ISOFORM B"/>
    <property type="match status" value="1"/>
</dbReference>
<feature type="repeat" description="ANK" evidence="3">
    <location>
        <begin position="126"/>
        <end position="154"/>
    </location>
</feature>
<comment type="caution">
    <text evidence="4">The sequence shown here is derived from an EMBL/GenBank/DDBJ whole genome shotgun (WGS) entry which is preliminary data.</text>
</comment>
<sequence>MELDRLSNLPWVPCSVLWEMLSARDLAALNRTNRQLHCNVESFLYRRHGLGHGPEVPSAVMWAVETADLDEPETCKLALAVLDKVKQFCCLDHPGALDCPYITKKSQDICEGRRGLLADRWRGTNSSPTALQLAAWKGLDAIIEWLLDCGADVNFSIFPICFESRFGSYFHSFNVNPLYLAVWENRMSTASLLLSRGANPVFPRAGSPVFKHSTVAASSGRTLTVLHLACAKLYPRLAEQLLASGSVPADPTDVLQWYSRNRVWSDLLLDNGNRPSSDIPEDDAAIVKLLARGADVSYQMIYDVLFSPRWNAALALIQAAKSGGKQISGPEAAILLDRVRLAAGLCRDGTELTHEFVLLNRQLLEMGARPDIKQAPLQALLTIYDIPAVSHKLTSLLELAIWEHRSDRSVRLARMNSEHKYALRRLRQWTEYDPWGASASQSDSWQAAQLEAIRLVLRYGVIIDPVTRSDALDIFGRRGTAREKWYYKLCGALVEHCREIHPDALAREDRADFLYRLSKRNKRLGARAFEIDDLVSTLCSQEID</sequence>
<dbReference type="PANTHER" id="PTHR24166:SF52">
    <property type="entry name" value="ANKYRIN REPEAT DOMAIN-CONTAINING PROTEIN 65"/>
    <property type="match status" value="1"/>
</dbReference>
<evidence type="ECO:0000313" key="5">
    <source>
        <dbReference type="Proteomes" id="UP001301769"/>
    </source>
</evidence>
<dbReference type="Gene3D" id="1.25.40.20">
    <property type="entry name" value="Ankyrin repeat-containing domain"/>
    <property type="match status" value="1"/>
</dbReference>
<keyword evidence="1" id="KW-0677">Repeat</keyword>
<accession>A0AAN6YBE5</accession>
<reference evidence="4" key="2">
    <citation type="submission" date="2023-05" db="EMBL/GenBank/DDBJ databases">
        <authorList>
            <consortium name="Lawrence Berkeley National Laboratory"/>
            <person name="Steindorff A."/>
            <person name="Hensen N."/>
            <person name="Bonometti L."/>
            <person name="Westerberg I."/>
            <person name="Brannstrom I.O."/>
            <person name="Guillou S."/>
            <person name="Cros-Aarteil S."/>
            <person name="Calhoun S."/>
            <person name="Haridas S."/>
            <person name="Kuo A."/>
            <person name="Mondo S."/>
            <person name="Pangilinan J."/>
            <person name="Riley R."/>
            <person name="Labutti K."/>
            <person name="Andreopoulos B."/>
            <person name="Lipzen A."/>
            <person name="Chen C."/>
            <person name="Yanf M."/>
            <person name="Daum C."/>
            <person name="Ng V."/>
            <person name="Clum A."/>
            <person name="Ohm R."/>
            <person name="Martin F."/>
            <person name="Silar P."/>
            <person name="Natvig D."/>
            <person name="Lalanne C."/>
            <person name="Gautier V."/>
            <person name="Ament-Velasquez S.L."/>
            <person name="Kruys A."/>
            <person name="Hutchinson M.I."/>
            <person name="Powell A.J."/>
            <person name="Barry K."/>
            <person name="Miller A.N."/>
            <person name="Grigoriev I.V."/>
            <person name="Debuchy R."/>
            <person name="Gladieux P."/>
            <person name="Thoren M.H."/>
            <person name="Johannesson H."/>
        </authorList>
    </citation>
    <scope>NUCLEOTIDE SEQUENCE</scope>
    <source>
        <strain evidence="4">PSN293</strain>
    </source>
</reference>
<proteinExistence type="predicted"/>
<name>A0AAN6YBE5_9PEZI</name>
<evidence type="ECO:0000256" key="3">
    <source>
        <dbReference type="PROSITE-ProRule" id="PRU00023"/>
    </source>
</evidence>
<dbReference type="InterPro" id="IPR002110">
    <property type="entry name" value="Ankyrin_rpt"/>
</dbReference>
<dbReference type="EMBL" id="MU858107">
    <property type="protein sequence ID" value="KAK4213542.1"/>
    <property type="molecule type" value="Genomic_DNA"/>
</dbReference>
<gene>
    <name evidence="4" type="ORF">QBC37DRAFT_463749</name>
</gene>
<reference evidence="4" key="1">
    <citation type="journal article" date="2023" name="Mol. Phylogenet. Evol.">
        <title>Genome-scale phylogeny and comparative genomics of the fungal order Sordariales.</title>
        <authorList>
            <person name="Hensen N."/>
            <person name="Bonometti L."/>
            <person name="Westerberg I."/>
            <person name="Brannstrom I.O."/>
            <person name="Guillou S."/>
            <person name="Cros-Aarteil S."/>
            <person name="Calhoun S."/>
            <person name="Haridas S."/>
            <person name="Kuo A."/>
            <person name="Mondo S."/>
            <person name="Pangilinan J."/>
            <person name="Riley R."/>
            <person name="LaButti K."/>
            <person name="Andreopoulos B."/>
            <person name="Lipzen A."/>
            <person name="Chen C."/>
            <person name="Yan M."/>
            <person name="Daum C."/>
            <person name="Ng V."/>
            <person name="Clum A."/>
            <person name="Steindorff A."/>
            <person name="Ohm R.A."/>
            <person name="Martin F."/>
            <person name="Silar P."/>
            <person name="Natvig D.O."/>
            <person name="Lalanne C."/>
            <person name="Gautier V."/>
            <person name="Ament-Velasquez S.L."/>
            <person name="Kruys A."/>
            <person name="Hutchinson M.I."/>
            <person name="Powell A.J."/>
            <person name="Barry K."/>
            <person name="Miller A.N."/>
            <person name="Grigoriev I.V."/>
            <person name="Debuchy R."/>
            <person name="Gladieux P."/>
            <person name="Hiltunen Thoren M."/>
            <person name="Johannesson H."/>
        </authorList>
    </citation>
    <scope>NUCLEOTIDE SEQUENCE</scope>
    <source>
        <strain evidence="4">PSN293</strain>
    </source>
</reference>
<dbReference type="PROSITE" id="PS50297">
    <property type="entry name" value="ANK_REP_REGION"/>
    <property type="match status" value="1"/>
</dbReference>